<dbReference type="OMA" id="KVAIAGY"/>
<dbReference type="InterPro" id="IPR036291">
    <property type="entry name" value="NAD(P)-bd_dom_sf"/>
</dbReference>
<comment type="similarity">
    <text evidence="1">Belongs to the NmrA-type oxidoreductase family. Isoflavone reductase subfamily.</text>
</comment>
<dbReference type="OrthoDB" id="419598at2759"/>
<dbReference type="GO" id="GO:0016491">
    <property type="term" value="F:oxidoreductase activity"/>
    <property type="evidence" value="ECO:0007669"/>
    <property type="project" value="UniProtKB-KW"/>
</dbReference>
<dbReference type="Proteomes" id="UP000054771">
    <property type="component" value="Unassembled WGS sequence"/>
</dbReference>
<dbReference type="Gene3D" id="3.90.25.10">
    <property type="entry name" value="UDP-galactose 4-epimerase, domain 1"/>
    <property type="match status" value="1"/>
</dbReference>
<name>A0A0U5FPY6_ASPCI</name>
<dbReference type="InterPro" id="IPR051609">
    <property type="entry name" value="NmrA/Isoflavone_reductase-like"/>
</dbReference>
<evidence type="ECO:0000256" key="2">
    <source>
        <dbReference type="ARBA" id="ARBA00022857"/>
    </source>
</evidence>
<accession>A0A0U5FPY6</accession>
<keyword evidence="6" id="KW-1185">Reference proteome</keyword>
<dbReference type="InterPro" id="IPR008030">
    <property type="entry name" value="NmrA-like"/>
</dbReference>
<evidence type="ECO:0000256" key="1">
    <source>
        <dbReference type="ARBA" id="ARBA00005725"/>
    </source>
</evidence>
<dbReference type="STRING" id="454130.A0A0U5FPY6"/>
<dbReference type="Pfam" id="PF05368">
    <property type="entry name" value="NmrA"/>
    <property type="match status" value="1"/>
</dbReference>
<evidence type="ECO:0000313" key="6">
    <source>
        <dbReference type="Proteomes" id="UP000054771"/>
    </source>
</evidence>
<feature type="domain" description="NmrA-like" evidence="4">
    <location>
        <begin position="4"/>
        <end position="249"/>
    </location>
</feature>
<keyword evidence="3" id="KW-0560">Oxidoreductase</keyword>
<organism evidence="5 6">
    <name type="scientific">Aspergillus calidoustus</name>
    <dbReference type="NCBI Taxonomy" id="454130"/>
    <lineage>
        <taxon>Eukaryota</taxon>
        <taxon>Fungi</taxon>
        <taxon>Dikarya</taxon>
        <taxon>Ascomycota</taxon>
        <taxon>Pezizomycotina</taxon>
        <taxon>Eurotiomycetes</taxon>
        <taxon>Eurotiomycetidae</taxon>
        <taxon>Eurotiales</taxon>
        <taxon>Aspergillaceae</taxon>
        <taxon>Aspergillus</taxon>
        <taxon>Aspergillus subgen. Nidulantes</taxon>
    </lineage>
</organism>
<evidence type="ECO:0000256" key="3">
    <source>
        <dbReference type="ARBA" id="ARBA00023002"/>
    </source>
</evidence>
<dbReference type="PANTHER" id="PTHR47706:SF4">
    <property type="entry name" value="NMRA-LIKE DOMAIN-CONTAINING PROTEIN"/>
    <property type="match status" value="1"/>
</dbReference>
<evidence type="ECO:0000313" key="5">
    <source>
        <dbReference type="EMBL" id="CEL01347.1"/>
    </source>
</evidence>
<dbReference type="AlphaFoldDB" id="A0A0U5FPY6"/>
<proteinExistence type="inferred from homology"/>
<evidence type="ECO:0000259" key="4">
    <source>
        <dbReference type="Pfam" id="PF05368"/>
    </source>
</evidence>
<dbReference type="EMBL" id="CDMC01000001">
    <property type="protein sequence ID" value="CEL01347.1"/>
    <property type="molecule type" value="Genomic_DNA"/>
</dbReference>
<gene>
    <name evidence="5" type="ORF">ASPCAL00932</name>
</gene>
<keyword evidence="2" id="KW-0521">NADP</keyword>
<reference evidence="6" key="1">
    <citation type="journal article" date="2016" name="Genome Announc.">
        <title>Draft genome sequences of fungus Aspergillus calidoustus.</title>
        <authorList>
            <person name="Horn F."/>
            <person name="Linde J."/>
            <person name="Mattern D.J."/>
            <person name="Walther G."/>
            <person name="Guthke R."/>
            <person name="Scherlach K."/>
            <person name="Martin K."/>
            <person name="Brakhage A.A."/>
            <person name="Petzke L."/>
            <person name="Valiante V."/>
        </authorList>
    </citation>
    <scope>NUCLEOTIDE SEQUENCE [LARGE SCALE GENOMIC DNA]</scope>
    <source>
        <strain evidence="6">SF006504</strain>
    </source>
</reference>
<dbReference type="PANTHER" id="PTHR47706">
    <property type="entry name" value="NMRA-LIKE FAMILY PROTEIN"/>
    <property type="match status" value="1"/>
</dbReference>
<protein>
    <recommendedName>
        <fullName evidence="4">NmrA-like domain-containing protein</fullName>
    </recommendedName>
</protein>
<sequence>MAQRQVIALAGGTGDLGRYIHEELVKDPCYSVALLTRNTSPPPPTLPHTRVHTTDYTLPSILKILNTTHATALVSTIRCDHPDFLEPHKALVNACLASETCKRFIPSEWAGDIESFPTIPRFYAETRGPLREYLRSIPKRDLQWTLFNLGWFMEYFIPAGKSYMKLLPGEFPFDLEKWTFTVRGGGDVVQSCTFGRDVGRAVAVLLGVEEWKPVTYVSSEWYTMNEAAEKLEKFYGRTFTRTHRSIEEINAAVAAGEKDPSTDPLELAQIEQWEVSGATACPRAKTLRQREKYFSGLKFVNIDEMLKMGQEMEHV</sequence>
<dbReference type="Gene3D" id="3.40.50.720">
    <property type="entry name" value="NAD(P)-binding Rossmann-like Domain"/>
    <property type="match status" value="1"/>
</dbReference>
<dbReference type="SUPFAM" id="SSF51735">
    <property type="entry name" value="NAD(P)-binding Rossmann-fold domains"/>
    <property type="match status" value="1"/>
</dbReference>